<organism evidence="11 12">
    <name type="scientific">Chitinophaga ginsengisegetis</name>
    <dbReference type="NCBI Taxonomy" id="393003"/>
    <lineage>
        <taxon>Bacteria</taxon>
        <taxon>Pseudomonadati</taxon>
        <taxon>Bacteroidota</taxon>
        <taxon>Chitinophagia</taxon>
        <taxon>Chitinophagales</taxon>
        <taxon>Chitinophagaceae</taxon>
        <taxon>Chitinophaga</taxon>
    </lineage>
</organism>
<dbReference type="PANTHER" id="PTHR38039:SF1">
    <property type="entry name" value="TOXIN YOEB"/>
    <property type="match status" value="1"/>
</dbReference>
<keyword evidence="7" id="KW-0694">RNA-binding</keyword>
<keyword evidence="4" id="KW-0540">Nuclease</keyword>
<evidence type="ECO:0000256" key="4">
    <source>
        <dbReference type="ARBA" id="ARBA00022722"/>
    </source>
</evidence>
<proteinExistence type="inferred from homology"/>
<sequence>MTLTWDSNAWEDYLYWQQNDRKIMKKINELLKDTMRQPFEGLGKPELLKENLAGCWSRRIDQEHRLVYKVIEDSIYILQCRYHY</sequence>
<keyword evidence="12" id="KW-1185">Reference proteome</keyword>
<evidence type="ECO:0000313" key="11">
    <source>
        <dbReference type="EMBL" id="SKD10470.1"/>
    </source>
</evidence>
<dbReference type="Gene3D" id="3.30.2310.20">
    <property type="entry name" value="RelE-like"/>
    <property type="match status" value="1"/>
</dbReference>
<evidence type="ECO:0000256" key="2">
    <source>
        <dbReference type="ARBA" id="ARBA00017742"/>
    </source>
</evidence>
<accession>A0A1T5PCI8</accession>
<comment type="similarity">
    <text evidence="1">Belongs to the YoeB family.</text>
</comment>
<dbReference type="GO" id="GO:0004519">
    <property type="term" value="F:endonuclease activity"/>
    <property type="evidence" value="ECO:0007669"/>
    <property type="project" value="UniProtKB-KW"/>
</dbReference>
<dbReference type="Pfam" id="PF06769">
    <property type="entry name" value="YoeB_toxin"/>
    <property type="match status" value="1"/>
</dbReference>
<dbReference type="GO" id="GO:0098795">
    <property type="term" value="P:global gene silencing by mRNA cleavage"/>
    <property type="evidence" value="ECO:0007669"/>
    <property type="project" value="TreeGrafter"/>
</dbReference>
<dbReference type="EMBL" id="FUZZ01000007">
    <property type="protein sequence ID" value="SKD10470.1"/>
    <property type="molecule type" value="Genomic_DNA"/>
</dbReference>
<dbReference type="InterPro" id="IPR035093">
    <property type="entry name" value="RelE/ParE_toxin_dom_sf"/>
</dbReference>
<gene>
    <name evidence="11" type="ORF">SAMN05660461_6387</name>
</gene>
<dbReference type="Proteomes" id="UP000190166">
    <property type="component" value="Unassembled WGS sequence"/>
</dbReference>
<evidence type="ECO:0000256" key="10">
    <source>
        <dbReference type="ARBA" id="ARBA00080029"/>
    </source>
</evidence>
<evidence type="ECO:0000313" key="12">
    <source>
        <dbReference type="Proteomes" id="UP000190166"/>
    </source>
</evidence>
<keyword evidence="3" id="KW-1277">Toxin-antitoxin system</keyword>
<evidence type="ECO:0000256" key="3">
    <source>
        <dbReference type="ARBA" id="ARBA00022649"/>
    </source>
</evidence>
<evidence type="ECO:0000256" key="5">
    <source>
        <dbReference type="ARBA" id="ARBA00022759"/>
    </source>
</evidence>
<evidence type="ECO:0000256" key="6">
    <source>
        <dbReference type="ARBA" id="ARBA00022801"/>
    </source>
</evidence>
<dbReference type="GO" id="GO:0006401">
    <property type="term" value="P:RNA catabolic process"/>
    <property type="evidence" value="ECO:0007669"/>
    <property type="project" value="InterPro"/>
</dbReference>
<dbReference type="SUPFAM" id="SSF143011">
    <property type="entry name" value="RelE-like"/>
    <property type="match status" value="1"/>
</dbReference>
<evidence type="ECO:0000256" key="9">
    <source>
        <dbReference type="ARBA" id="ARBA00079979"/>
    </source>
</evidence>
<protein>
    <recommendedName>
        <fullName evidence="2">Toxin YoeB</fullName>
    </recommendedName>
    <alternativeName>
        <fullName evidence="10">Putative endoribonuclease YoeB</fullName>
    </alternativeName>
    <alternativeName>
        <fullName evidence="8 9">Putative mRNA interferase YoeB</fullName>
    </alternativeName>
</protein>
<reference evidence="11 12" key="1">
    <citation type="submission" date="2017-02" db="EMBL/GenBank/DDBJ databases">
        <authorList>
            <person name="Peterson S.W."/>
        </authorList>
    </citation>
    <scope>NUCLEOTIDE SEQUENCE [LARGE SCALE GENOMIC DNA]</scope>
    <source>
        <strain evidence="11 12">DSM 18108</strain>
    </source>
</reference>
<evidence type="ECO:0000256" key="1">
    <source>
        <dbReference type="ARBA" id="ARBA00008172"/>
    </source>
</evidence>
<dbReference type="GO" id="GO:0003723">
    <property type="term" value="F:RNA binding"/>
    <property type="evidence" value="ECO:0007669"/>
    <property type="project" value="UniProtKB-KW"/>
</dbReference>
<evidence type="ECO:0000256" key="8">
    <source>
        <dbReference type="ARBA" id="ARBA00030388"/>
    </source>
</evidence>
<dbReference type="RefSeq" id="WP_079473629.1">
    <property type="nucleotide sequence ID" value="NZ_FUZZ01000007.1"/>
</dbReference>
<dbReference type="STRING" id="393003.SAMN05660461_6387"/>
<dbReference type="AlphaFoldDB" id="A0A1T5PCI8"/>
<dbReference type="GO" id="GO:0016787">
    <property type="term" value="F:hydrolase activity"/>
    <property type="evidence" value="ECO:0007669"/>
    <property type="project" value="UniProtKB-KW"/>
</dbReference>
<dbReference type="InterPro" id="IPR009614">
    <property type="entry name" value="YoeB_toxin"/>
</dbReference>
<dbReference type="NCBIfam" id="TIGR02116">
    <property type="entry name" value="toxin_Txe_YoeB"/>
    <property type="match status" value="1"/>
</dbReference>
<name>A0A1T5PCI8_9BACT</name>
<keyword evidence="6" id="KW-0378">Hydrolase</keyword>
<dbReference type="FunFam" id="3.30.2310.20:FF:000001">
    <property type="entry name" value="Addiction module toxin, Txe/YoeB family"/>
    <property type="match status" value="1"/>
</dbReference>
<dbReference type="PANTHER" id="PTHR38039">
    <property type="entry name" value="TOXIN YOEB"/>
    <property type="match status" value="1"/>
</dbReference>
<evidence type="ECO:0000256" key="7">
    <source>
        <dbReference type="ARBA" id="ARBA00022884"/>
    </source>
</evidence>
<keyword evidence="5" id="KW-0255">Endonuclease</keyword>